<dbReference type="EMBL" id="JAPDHW010000013">
    <property type="protein sequence ID" value="MCW3170031.1"/>
    <property type="molecule type" value="Genomic_DNA"/>
</dbReference>
<accession>A0ABT3I1T9</accession>
<dbReference type="RefSeq" id="WP_264751197.1">
    <property type="nucleotide sequence ID" value="NZ_JAPDHW010000013.1"/>
</dbReference>
<evidence type="ECO:0000256" key="1">
    <source>
        <dbReference type="SAM" id="Phobius"/>
    </source>
</evidence>
<evidence type="ECO:0000313" key="2">
    <source>
        <dbReference type="EMBL" id="MCW3170031.1"/>
    </source>
</evidence>
<proteinExistence type="predicted"/>
<reference evidence="2" key="1">
    <citation type="submission" date="2022-10" db="EMBL/GenBank/DDBJ databases">
        <title>Chryseobacterium babae sp. nov. isolated from the gut of the beetle Oryctes rhinoceros, and Chryseobacterium kimseyorum sp. nov., isolated from a stick insect rearing cage.</title>
        <authorList>
            <person name="Shelomi M."/>
            <person name="Han C.-J."/>
            <person name="Chen W.-M."/>
            <person name="Chen H.-K."/>
            <person name="Liaw S.-J."/>
            <person name="Muhle E."/>
            <person name="Clermont D."/>
        </authorList>
    </citation>
    <scope>NUCLEOTIDE SEQUENCE</scope>
    <source>
        <strain evidence="2">09-1422</strain>
    </source>
</reference>
<keyword evidence="3" id="KW-1185">Reference proteome</keyword>
<keyword evidence="1" id="KW-0812">Transmembrane</keyword>
<organism evidence="2 3">
    <name type="scientific">Chryseobacterium kimseyorum</name>
    <dbReference type="NCBI Taxonomy" id="2984028"/>
    <lineage>
        <taxon>Bacteria</taxon>
        <taxon>Pseudomonadati</taxon>
        <taxon>Bacteroidota</taxon>
        <taxon>Flavobacteriia</taxon>
        <taxon>Flavobacteriales</taxon>
        <taxon>Weeksellaceae</taxon>
        <taxon>Chryseobacterium group</taxon>
        <taxon>Chryseobacterium</taxon>
    </lineage>
</organism>
<protein>
    <submittedName>
        <fullName evidence="2">Uncharacterized protein</fullName>
    </submittedName>
</protein>
<name>A0ABT3I1T9_9FLAO</name>
<keyword evidence="1" id="KW-0472">Membrane</keyword>
<dbReference type="Proteomes" id="UP001163731">
    <property type="component" value="Unassembled WGS sequence"/>
</dbReference>
<keyword evidence="1" id="KW-1133">Transmembrane helix</keyword>
<feature type="transmembrane region" description="Helical" evidence="1">
    <location>
        <begin position="115"/>
        <end position="134"/>
    </location>
</feature>
<gene>
    <name evidence="2" type="ORF">OMO38_16015</name>
</gene>
<comment type="caution">
    <text evidence="2">The sequence shown here is derived from an EMBL/GenBank/DDBJ whole genome shotgun (WGS) entry which is preliminary data.</text>
</comment>
<feature type="transmembrane region" description="Helical" evidence="1">
    <location>
        <begin position="48"/>
        <end position="73"/>
    </location>
</feature>
<sequence length="145" mass="16793">MKKILFKYWLANFLLGFLLYAVHRTIISITDTTAETDFKKFLSLLEILLNLGFSLLYLAVVFVSSITLFLNLFAKIRNNFYASLLTFLGIPMAGLIFLLFINFQLEHDSHYPTSTLIIISVIYILFTGIQFLMFRKKIGSQVYLQ</sequence>
<evidence type="ECO:0000313" key="3">
    <source>
        <dbReference type="Proteomes" id="UP001163731"/>
    </source>
</evidence>
<feature type="transmembrane region" description="Helical" evidence="1">
    <location>
        <begin position="80"/>
        <end position="103"/>
    </location>
</feature>